<dbReference type="STRING" id="990285.RGCCGE502_22715"/>
<comment type="caution">
    <text evidence="1">The sequence shown here is derived from an EMBL/GenBank/DDBJ whole genome shotgun (WGS) entry which is preliminary data.</text>
</comment>
<sequence length="116" mass="12203">MANKNRGEVSFEASGKMWTMKVGTSAMCEIEAATGKSIAEVGQALGDQKTATITLLRAVFWGALQDQHEGTTLKEAGSLMDEVGVQRVGELIGEAFQLAFPQKTAGASDPRKATAA</sequence>
<organism evidence="1 2">
    <name type="scientific">Rhizobium grahamii CCGE 502</name>
    <dbReference type="NCBI Taxonomy" id="990285"/>
    <lineage>
        <taxon>Bacteria</taxon>
        <taxon>Pseudomonadati</taxon>
        <taxon>Pseudomonadota</taxon>
        <taxon>Alphaproteobacteria</taxon>
        <taxon>Hyphomicrobiales</taxon>
        <taxon>Rhizobiaceae</taxon>
        <taxon>Rhizobium/Agrobacterium group</taxon>
        <taxon>Rhizobium</taxon>
    </lineage>
</organism>
<name>S3HR38_9HYPH</name>
<evidence type="ECO:0008006" key="3">
    <source>
        <dbReference type="Google" id="ProtNLM"/>
    </source>
</evidence>
<dbReference type="eggNOG" id="ENOG5031QBW">
    <property type="taxonomic scope" value="Bacteria"/>
</dbReference>
<dbReference type="AlphaFoldDB" id="S3HR38"/>
<reference evidence="1 2" key="1">
    <citation type="journal article" date="2012" name="J. Bacteriol.">
        <title>Genome sequence of Rhizobium grahamii CCGE502, a broad-host-range symbiont with low nodulation competitiveness in Phaseolus vulgaris.</title>
        <authorList>
            <person name="Althabegoiti M.J."/>
            <person name="Lozano L."/>
            <person name="Torres-Tejerizo G."/>
            <person name="Ormeno-Orrillo E."/>
            <person name="Rogel M.A."/>
            <person name="Gonzalez V."/>
            <person name="Martinez-Romero E."/>
        </authorList>
    </citation>
    <scope>NUCLEOTIDE SEQUENCE [LARGE SCALE GENOMIC DNA]</scope>
    <source>
        <strain evidence="1 2">CCGE 502</strain>
    </source>
</reference>
<evidence type="ECO:0000313" key="1">
    <source>
        <dbReference type="EMBL" id="EPE95711.1"/>
    </source>
</evidence>
<dbReference type="EMBL" id="AEYE02000029">
    <property type="protein sequence ID" value="EPE95711.1"/>
    <property type="molecule type" value="Genomic_DNA"/>
</dbReference>
<protein>
    <recommendedName>
        <fullName evidence="3">Gene transfer agent family protein</fullName>
    </recommendedName>
</protein>
<dbReference type="HOGENOM" id="CLU_163283_0_0_5"/>
<keyword evidence="2" id="KW-1185">Reference proteome</keyword>
<dbReference type="Proteomes" id="UP000014411">
    <property type="component" value="Unassembled WGS sequence"/>
</dbReference>
<evidence type="ECO:0000313" key="2">
    <source>
        <dbReference type="Proteomes" id="UP000014411"/>
    </source>
</evidence>
<gene>
    <name evidence="1" type="ORF">RGCCGE502_22715</name>
</gene>
<dbReference type="RefSeq" id="WP_016556493.1">
    <property type="nucleotide sequence ID" value="NZ_AEYE02000029.1"/>
</dbReference>
<proteinExistence type="predicted"/>
<accession>S3HR38</accession>